<accession>A0A243Q4B5</accession>
<dbReference type="Proteomes" id="UP000194632">
    <property type="component" value="Unassembled WGS sequence"/>
</dbReference>
<evidence type="ECO:0000313" key="3">
    <source>
        <dbReference type="EMBL" id="OUC76174.1"/>
    </source>
</evidence>
<dbReference type="EMBL" id="NGFO01000039">
    <property type="protein sequence ID" value="OUC76174.1"/>
    <property type="molecule type" value="Genomic_DNA"/>
</dbReference>
<evidence type="ECO:0000313" key="4">
    <source>
        <dbReference type="Proteomes" id="UP000194632"/>
    </source>
</evidence>
<dbReference type="PROSITE" id="PS51352">
    <property type="entry name" value="THIOREDOXIN_2"/>
    <property type="match status" value="1"/>
</dbReference>
<protein>
    <submittedName>
        <fullName evidence="3">Thioredoxin</fullName>
    </submittedName>
</protein>
<dbReference type="InterPro" id="IPR013766">
    <property type="entry name" value="Thioredoxin_domain"/>
</dbReference>
<sequence length="214" mass="23749">MSRTVKISLAVVFVFCLALTVVFVVSRAGDSEQAAAQASMTVRDDSPRLSTPTESKATFVEFLDFECEGCGAAYPAVEQLRQTYGDQVTFVVRYFPLPGHFNADRAARAVAAAAEQGQFEPMYRKMFDTQRSWGEQRVPLDDLFFSYAQELGLDMDRFAADYNSQATRELIDRDVADGKALGVTGTPTFFINDELIKPESYDDLSSALESALRQ</sequence>
<dbReference type="RefSeq" id="WP_035755528.1">
    <property type="nucleotide sequence ID" value="NZ_NGFO01000039.1"/>
</dbReference>
<evidence type="ECO:0000256" key="1">
    <source>
        <dbReference type="ARBA" id="ARBA00005791"/>
    </source>
</evidence>
<dbReference type="AlphaFoldDB" id="A0A243Q4B5"/>
<feature type="domain" description="Thioredoxin" evidence="2">
    <location>
        <begin position="26"/>
        <end position="213"/>
    </location>
</feature>
<comment type="caution">
    <text evidence="3">The sequence shown here is derived from an EMBL/GenBank/DDBJ whole genome shotgun (WGS) entry which is preliminary data.</text>
</comment>
<keyword evidence="4" id="KW-1185">Reference proteome</keyword>
<organism evidence="3 4">
    <name type="scientific">Gordonia lacunae</name>
    <dbReference type="NCBI Taxonomy" id="417102"/>
    <lineage>
        <taxon>Bacteria</taxon>
        <taxon>Bacillati</taxon>
        <taxon>Actinomycetota</taxon>
        <taxon>Actinomycetes</taxon>
        <taxon>Mycobacteriales</taxon>
        <taxon>Gordoniaceae</taxon>
        <taxon>Gordonia</taxon>
    </lineage>
</organism>
<dbReference type="InterPro" id="IPR012336">
    <property type="entry name" value="Thioredoxin-like_fold"/>
</dbReference>
<comment type="similarity">
    <text evidence="1">Belongs to the thioredoxin family. DsbA subfamily.</text>
</comment>
<reference evidence="3 4" key="1">
    <citation type="submission" date="2017-05" db="EMBL/GenBank/DDBJ databases">
        <title>Biotechnological potential of actinobacteria isolated from South African environments.</title>
        <authorList>
            <person name="Le Roes-Hill M."/>
            <person name="Prins A."/>
            <person name="Durrell K.A."/>
        </authorList>
    </citation>
    <scope>NUCLEOTIDE SEQUENCE [LARGE SCALE GENOMIC DNA]</scope>
    <source>
        <strain evidence="3">BS2</strain>
    </source>
</reference>
<gene>
    <name evidence="3" type="ORF">CA982_23225</name>
</gene>
<evidence type="ECO:0000259" key="2">
    <source>
        <dbReference type="PROSITE" id="PS51352"/>
    </source>
</evidence>
<dbReference type="STRING" id="417102.CA982_23225"/>
<dbReference type="SUPFAM" id="SSF52833">
    <property type="entry name" value="Thioredoxin-like"/>
    <property type="match status" value="1"/>
</dbReference>
<dbReference type="PANTHER" id="PTHR13887">
    <property type="entry name" value="GLUTATHIONE S-TRANSFERASE KAPPA"/>
    <property type="match status" value="1"/>
</dbReference>
<name>A0A243Q4B5_9ACTN</name>
<dbReference type="PANTHER" id="PTHR13887:SF55">
    <property type="entry name" value="SLR0313 PROTEIN"/>
    <property type="match status" value="1"/>
</dbReference>
<dbReference type="InterPro" id="IPR036249">
    <property type="entry name" value="Thioredoxin-like_sf"/>
</dbReference>
<dbReference type="Pfam" id="PF13462">
    <property type="entry name" value="Thioredoxin_4"/>
    <property type="match status" value="1"/>
</dbReference>
<dbReference type="Gene3D" id="3.40.30.10">
    <property type="entry name" value="Glutaredoxin"/>
    <property type="match status" value="1"/>
</dbReference>
<proteinExistence type="inferred from homology"/>
<dbReference type="OrthoDB" id="117402at2"/>